<sequence>MALFRELDFRPTPMGDLVLRERFDVTAQQDIIEIKLGDEFLMSSLFTVSETALGHLAMADTRGERIDVVVGGLGLGYTALAVLEDPRVAELVVVDALPEVIEWHERHLIPAGIILTADDRCRLVHADFFAGLRDGGELDPDRPGRRWDAIVVDIDHTPGHHLHPSHADLYDTAGLGRVAARLHPGGVFALWSNDPPDDSFTAVLAAAFHEARAELITFHNPLQGRDATASVYLARTPS</sequence>
<gene>
    <name evidence="2" type="ORF">HMPREF0063_11662</name>
</gene>
<reference evidence="2" key="1">
    <citation type="submission" date="2010-08" db="EMBL/GenBank/DDBJ databases">
        <authorList>
            <person name="Muzny D."/>
            <person name="Qin X."/>
            <person name="Buhay C."/>
            <person name="Dugan-Rocha S."/>
            <person name="Ding Y."/>
            <person name="Chen G."/>
            <person name="Hawes A."/>
            <person name="Holder M."/>
            <person name="Jhangiani S."/>
            <person name="Johnson A."/>
            <person name="Khan Z."/>
            <person name="Li Z."/>
            <person name="Liu W."/>
            <person name="Liu X."/>
            <person name="Perez L."/>
            <person name="Shen H."/>
            <person name="Wang Q."/>
            <person name="Watt J."/>
            <person name="Xi L."/>
            <person name="Xin Y."/>
            <person name="Zhou J."/>
            <person name="Deng J."/>
            <person name="Jiang H."/>
            <person name="Liu Y."/>
            <person name="Qu J."/>
            <person name="Song X.-Z."/>
            <person name="Zhang L."/>
            <person name="Villasana D."/>
            <person name="Johnson A."/>
            <person name="Liu J."/>
            <person name="Liyanage D."/>
            <person name="Lorensuhewa L."/>
            <person name="Robinson T."/>
            <person name="Song A."/>
            <person name="Song B.-B."/>
            <person name="Dinh H."/>
            <person name="Thornton R."/>
            <person name="Coyle M."/>
            <person name="Francisco L."/>
            <person name="Jackson L."/>
            <person name="Javaid M."/>
            <person name="Korchina V."/>
            <person name="Kovar C."/>
            <person name="Mata R."/>
            <person name="Mathew T."/>
            <person name="Ngo R."/>
            <person name="Nguyen L."/>
            <person name="Nguyen N."/>
            <person name="Okwuonu G."/>
            <person name="Ongeri F."/>
            <person name="Pham C."/>
            <person name="Simmons D."/>
            <person name="Wilczek-Boney K."/>
            <person name="Hale W."/>
            <person name="Jakkamsetti A."/>
            <person name="Pham P."/>
            <person name="Ruth R."/>
            <person name="San Lucas F."/>
            <person name="Warren J."/>
            <person name="Zhang J."/>
            <person name="Zhao Z."/>
            <person name="Zhou C."/>
            <person name="Zhu D."/>
            <person name="Lee S."/>
            <person name="Bess C."/>
            <person name="Blankenburg K."/>
            <person name="Forbes L."/>
            <person name="Fu Q."/>
            <person name="Gubbala S."/>
            <person name="Hirani K."/>
            <person name="Jayaseelan J.C."/>
            <person name="Lara F."/>
            <person name="Munidasa M."/>
            <person name="Palculict T."/>
            <person name="Patil S."/>
            <person name="Pu L.-L."/>
            <person name="Saada N."/>
            <person name="Tang L."/>
            <person name="Weissenberger G."/>
            <person name="Zhu Y."/>
            <person name="Hemphill L."/>
            <person name="Shang Y."/>
            <person name="Youmans B."/>
            <person name="Ayvaz T."/>
            <person name="Ross M."/>
            <person name="Santibanez J."/>
            <person name="Aqrawi P."/>
            <person name="Gross S."/>
            <person name="Joshi V."/>
            <person name="Fowler G."/>
            <person name="Nazareth L."/>
            <person name="Reid J."/>
            <person name="Worley K."/>
            <person name="Petrosino J."/>
            <person name="Highlander S."/>
            <person name="Gibbs R."/>
        </authorList>
    </citation>
    <scope>NUCLEOTIDE SEQUENCE [LARGE SCALE GENOMIC DNA]</scope>
    <source>
        <strain evidence="2">DSM 15272</strain>
    </source>
</reference>
<dbReference type="PANTHER" id="PTHR43317:SF3">
    <property type="entry name" value="BLR2883 PROTEIN"/>
    <property type="match status" value="1"/>
</dbReference>
<dbReference type="eggNOG" id="COG0421">
    <property type="taxonomic scope" value="Bacteria"/>
</dbReference>
<evidence type="ECO:0000313" key="3">
    <source>
        <dbReference type="Proteomes" id="UP000003111"/>
    </source>
</evidence>
<keyword evidence="1" id="KW-0620">Polyamine biosynthesis</keyword>
<organism evidence="2 3">
    <name type="scientific">Aeromicrobium marinum DSM 15272</name>
    <dbReference type="NCBI Taxonomy" id="585531"/>
    <lineage>
        <taxon>Bacteria</taxon>
        <taxon>Bacillati</taxon>
        <taxon>Actinomycetota</taxon>
        <taxon>Actinomycetes</taxon>
        <taxon>Propionibacteriales</taxon>
        <taxon>Nocardioidaceae</taxon>
        <taxon>Aeromicrobium</taxon>
    </lineage>
</organism>
<keyword evidence="3" id="KW-1185">Reference proteome</keyword>
<accession>E2SCA3</accession>
<evidence type="ECO:0008006" key="4">
    <source>
        <dbReference type="Google" id="ProtNLM"/>
    </source>
</evidence>
<protein>
    <recommendedName>
        <fullName evidence="4">Spermidine synthase</fullName>
    </recommendedName>
</protein>
<name>E2SCA3_9ACTN</name>
<dbReference type="EMBL" id="ACLF03000005">
    <property type="protein sequence ID" value="EFQ83389.1"/>
    <property type="molecule type" value="Genomic_DNA"/>
</dbReference>
<dbReference type="HOGENOM" id="CLU_101666_0_0_11"/>
<dbReference type="PANTHER" id="PTHR43317">
    <property type="entry name" value="THERMOSPERMINE SYNTHASE ACAULIS5"/>
    <property type="match status" value="1"/>
</dbReference>
<dbReference type="RefSeq" id="WP_007079004.1">
    <property type="nucleotide sequence ID" value="NZ_CM001024.1"/>
</dbReference>
<dbReference type="Gene3D" id="3.40.50.150">
    <property type="entry name" value="Vaccinia Virus protein VP39"/>
    <property type="match status" value="1"/>
</dbReference>
<dbReference type="STRING" id="585531.HMPREF0063_11662"/>
<dbReference type="GO" id="GO:0006596">
    <property type="term" value="P:polyamine biosynthetic process"/>
    <property type="evidence" value="ECO:0007669"/>
    <property type="project" value="UniProtKB-KW"/>
</dbReference>
<dbReference type="Proteomes" id="UP000003111">
    <property type="component" value="Unassembled WGS sequence"/>
</dbReference>
<dbReference type="SUPFAM" id="SSF53335">
    <property type="entry name" value="S-adenosyl-L-methionine-dependent methyltransferases"/>
    <property type="match status" value="1"/>
</dbReference>
<proteinExistence type="predicted"/>
<evidence type="ECO:0000256" key="1">
    <source>
        <dbReference type="ARBA" id="ARBA00023115"/>
    </source>
</evidence>
<comment type="caution">
    <text evidence="2">The sequence shown here is derived from an EMBL/GenBank/DDBJ whole genome shotgun (WGS) entry which is preliminary data.</text>
</comment>
<evidence type="ECO:0000313" key="2">
    <source>
        <dbReference type="EMBL" id="EFQ83389.1"/>
    </source>
</evidence>
<dbReference type="AlphaFoldDB" id="E2SCA3"/>
<dbReference type="InterPro" id="IPR029063">
    <property type="entry name" value="SAM-dependent_MTases_sf"/>
</dbReference>